<organism evidence="7 8">
    <name type="scientific">Amycolatopsis rhabdoformis</name>
    <dbReference type="NCBI Taxonomy" id="1448059"/>
    <lineage>
        <taxon>Bacteria</taxon>
        <taxon>Bacillati</taxon>
        <taxon>Actinomycetota</taxon>
        <taxon>Actinomycetes</taxon>
        <taxon>Pseudonocardiales</taxon>
        <taxon>Pseudonocardiaceae</taxon>
        <taxon>Amycolatopsis</taxon>
    </lineage>
</organism>
<dbReference type="Proteomes" id="UP001330812">
    <property type="component" value="Chromosome"/>
</dbReference>
<dbReference type="PRINTS" id="PR00368">
    <property type="entry name" value="FADPNR"/>
</dbReference>
<dbReference type="PANTHER" id="PTHR43557:SF2">
    <property type="entry name" value="RIESKE DOMAIN-CONTAINING PROTEIN-RELATED"/>
    <property type="match status" value="1"/>
</dbReference>
<dbReference type="Pfam" id="PF14759">
    <property type="entry name" value="Reductase_C"/>
    <property type="match status" value="1"/>
</dbReference>
<dbReference type="InterPro" id="IPR036188">
    <property type="entry name" value="FAD/NAD-bd_sf"/>
</dbReference>
<evidence type="ECO:0000259" key="6">
    <source>
        <dbReference type="Pfam" id="PF14759"/>
    </source>
</evidence>
<dbReference type="InterPro" id="IPR050446">
    <property type="entry name" value="FAD-oxidoreductase/Apoptosis"/>
</dbReference>
<keyword evidence="2" id="KW-0285">Flavoprotein</keyword>
<dbReference type="SUPFAM" id="SSF51905">
    <property type="entry name" value="FAD/NAD(P)-binding domain"/>
    <property type="match status" value="2"/>
</dbReference>
<dbReference type="RefSeq" id="WP_326835387.1">
    <property type="nucleotide sequence ID" value="NZ_CP142149.1"/>
</dbReference>
<evidence type="ECO:0000313" key="8">
    <source>
        <dbReference type="Proteomes" id="UP001330812"/>
    </source>
</evidence>
<evidence type="ECO:0000256" key="1">
    <source>
        <dbReference type="ARBA" id="ARBA00001974"/>
    </source>
</evidence>
<dbReference type="InterPro" id="IPR023753">
    <property type="entry name" value="FAD/NAD-binding_dom"/>
</dbReference>
<reference evidence="7 8" key="1">
    <citation type="journal article" date="2015" name="Int. J. Syst. Evol. Microbiol.">
        <title>Amycolatopsis rhabdoformis sp. nov., an actinomycete isolated from a tropical forest soil.</title>
        <authorList>
            <person name="Souza W.R."/>
            <person name="Silva R.E."/>
            <person name="Goodfellow M."/>
            <person name="Busarakam K."/>
            <person name="Figueiro F.S."/>
            <person name="Ferreira D."/>
            <person name="Rodrigues-Filho E."/>
            <person name="Moraes L.A.B."/>
            <person name="Zucchi T.D."/>
        </authorList>
    </citation>
    <scope>NUCLEOTIDE SEQUENCE [LARGE SCALE GENOMIC DNA]</scope>
    <source>
        <strain evidence="7 8">NCIMB 14900</strain>
    </source>
</reference>
<keyword evidence="8" id="KW-1185">Reference proteome</keyword>
<evidence type="ECO:0000256" key="3">
    <source>
        <dbReference type="ARBA" id="ARBA00022827"/>
    </source>
</evidence>
<keyword evidence="4" id="KW-0560">Oxidoreductase</keyword>
<accession>A0ABZ1IDN4</accession>
<dbReference type="InterPro" id="IPR016156">
    <property type="entry name" value="FAD/NAD-linked_Rdtase_dimer_sf"/>
</dbReference>
<feature type="domain" description="FAD/NAD(P)-binding" evidence="5">
    <location>
        <begin position="4"/>
        <end position="291"/>
    </location>
</feature>
<feature type="domain" description="Reductase C-terminal" evidence="6">
    <location>
        <begin position="312"/>
        <end position="363"/>
    </location>
</feature>
<dbReference type="Pfam" id="PF07992">
    <property type="entry name" value="Pyr_redox_2"/>
    <property type="match status" value="1"/>
</dbReference>
<sequence>MTGIAIVGAGLAGWKVATELRSLGYAGEVTVFGDEPHAPYDRPPLTKRFLTGEAGRADVALAPEGTAAELGITLRLGEPVVAEPGQVRSFDGTTLTEATVVVVSGARARLPELFDVPGLHTIRTLADAEAFRAELDHAATLVIVGAGFLGLEVATEAVRRGVAVTVVEQQEEVLASVLGAVAGARLRAEHERAGVRFVLGSSVRAVSPGVVVELADGRRFTADLGLAALGAVPNTQAWASAGAGRIACDADGRILGAADSWALGDVAAWRDPIAAGAHVGREHWSSAADQASVVAHALLGLPVPEAFRGPPYFWSDQAGLKLQVVGRPELATEASWRDGQVLDLRREGHLVAVVIFGAPRLLRRLTSEIRTAEESMRGEVFS</sequence>
<dbReference type="Gene3D" id="3.50.50.60">
    <property type="entry name" value="FAD/NAD(P)-binding domain"/>
    <property type="match status" value="2"/>
</dbReference>
<comment type="cofactor">
    <cofactor evidence="1">
        <name>FAD</name>
        <dbReference type="ChEBI" id="CHEBI:57692"/>
    </cofactor>
</comment>
<evidence type="ECO:0000259" key="5">
    <source>
        <dbReference type="Pfam" id="PF07992"/>
    </source>
</evidence>
<gene>
    <name evidence="7" type="ORF">VSH64_10730</name>
</gene>
<dbReference type="EMBL" id="CP142149">
    <property type="protein sequence ID" value="WSE32580.1"/>
    <property type="molecule type" value="Genomic_DNA"/>
</dbReference>
<evidence type="ECO:0000256" key="2">
    <source>
        <dbReference type="ARBA" id="ARBA00022630"/>
    </source>
</evidence>
<dbReference type="SUPFAM" id="SSF55424">
    <property type="entry name" value="FAD/NAD-linked reductases, dimerisation (C-terminal) domain"/>
    <property type="match status" value="1"/>
</dbReference>
<name>A0ABZ1IDN4_9PSEU</name>
<dbReference type="InterPro" id="IPR028202">
    <property type="entry name" value="Reductase_C"/>
</dbReference>
<dbReference type="Gene3D" id="3.30.390.30">
    <property type="match status" value="1"/>
</dbReference>
<protein>
    <submittedName>
        <fullName evidence="7">FAD-dependent oxidoreductase</fullName>
    </submittedName>
</protein>
<proteinExistence type="predicted"/>
<keyword evidence="3" id="KW-0274">FAD</keyword>
<dbReference type="PANTHER" id="PTHR43557">
    <property type="entry name" value="APOPTOSIS-INDUCING FACTOR 1"/>
    <property type="match status" value="1"/>
</dbReference>
<evidence type="ECO:0000313" key="7">
    <source>
        <dbReference type="EMBL" id="WSE32580.1"/>
    </source>
</evidence>
<evidence type="ECO:0000256" key="4">
    <source>
        <dbReference type="ARBA" id="ARBA00023002"/>
    </source>
</evidence>